<dbReference type="InterPro" id="IPR002227">
    <property type="entry name" value="Tyrosinase_Cu-bd"/>
</dbReference>
<evidence type="ECO:0000256" key="2">
    <source>
        <dbReference type="ARBA" id="ARBA00023008"/>
    </source>
</evidence>
<dbReference type="InterPro" id="IPR008922">
    <property type="entry name" value="Di-copper_centre_dom_sf"/>
</dbReference>
<evidence type="ECO:0000313" key="4">
    <source>
        <dbReference type="EMBL" id="KAL2634381.1"/>
    </source>
</evidence>
<proteinExistence type="predicted"/>
<protein>
    <recommendedName>
        <fullName evidence="3">Tyrosinase copper-binding domain-containing protein</fullName>
    </recommendedName>
</protein>
<dbReference type="Proteomes" id="UP001605036">
    <property type="component" value="Unassembled WGS sequence"/>
</dbReference>
<comment type="caution">
    <text evidence="4">The sequence shown here is derived from an EMBL/GenBank/DDBJ whole genome shotgun (WGS) entry which is preliminary data.</text>
</comment>
<sequence length="172" mass="19754">MWHCCPSVPSKPIVDFKPVYNSSNPLRVKRALQCLDEQEFAVYKERLETAYTLLAALPEDDPRTMENQALLHCACSAGTLPNGNGRLDIHSGWLFQPWHRWFLYFHERILQHVLGDPTFTLHFWNWDNDGTLVDGHSKGCLKAGKSFLPFTQILLLLSTITVRGDQQPQTYL</sequence>
<name>A0ABD1YUD1_9MARC</name>
<evidence type="ECO:0000256" key="1">
    <source>
        <dbReference type="ARBA" id="ARBA00022723"/>
    </source>
</evidence>
<dbReference type="EMBL" id="JBHFFA010000003">
    <property type="protein sequence ID" value="KAL2634381.1"/>
    <property type="molecule type" value="Genomic_DNA"/>
</dbReference>
<dbReference type="Pfam" id="PF00264">
    <property type="entry name" value="Tyrosinase"/>
    <property type="match status" value="1"/>
</dbReference>
<keyword evidence="1" id="KW-0479">Metal-binding</keyword>
<keyword evidence="5" id="KW-1185">Reference proteome</keyword>
<dbReference type="AlphaFoldDB" id="A0ABD1YUD1"/>
<dbReference type="PANTHER" id="PTHR11474">
    <property type="entry name" value="TYROSINASE FAMILY MEMBER"/>
    <property type="match status" value="1"/>
</dbReference>
<dbReference type="InterPro" id="IPR050316">
    <property type="entry name" value="Tyrosinase/Hemocyanin"/>
</dbReference>
<reference evidence="4 5" key="1">
    <citation type="submission" date="2024-09" db="EMBL/GenBank/DDBJ databases">
        <title>Chromosome-scale assembly of Riccia fluitans.</title>
        <authorList>
            <person name="Paukszto L."/>
            <person name="Sawicki J."/>
            <person name="Karawczyk K."/>
            <person name="Piernik-Szablinska J."/>
            <person name="Szczecinska M."/>
            <person name="Mazdziarz M."/>
        </authorList>
    </citation>
    <scope>NUCLEOTIDE SEQUENCE [LARGE SCALE GENOMIC DNA]</scope>
    <source>
        <strain evidence="4">Rf_01</strain>
        <tissue evidence="4">Aerial parts of the thallus</tissue>
    </source>
</reference>
<evidence type="ECO:0000259" key="3">
    <source>
        <dbReference type="Pfam" id="PF00264"/>
    </source>
</evidence>
<dbReference type="Gene3D" id="1.10.1280.10">
    <property type="entry name" value="Di-copper center containing domain from catechol oxidase"/>
    <property type="match status" value="1"/>
</dbReference>
<accession>A0ABD1YUD1</accession>
<feature type="domain" description="Tyrosinase copper-binding" evidence="3">
    <location>
        <begin position="65"/>
        <end position="139"/>
    </location>
</feature>
<gene>
    <name evidence="4" type="ORF">R1flu_005860</name>
</gene>
<keyword evidence="2" id="KW-0186">Copper</keyword>
<evidence type="ECO:0000313" key="5">
    <source>
        <dbReference type="Proteomes" id="UP001605036"/>
    </source>
</evidence>
<dbReference type="PRINTS" id="PR00092">
    <property type="entry name" value="TYROSINASE"/>
</dbReference>
<organism evidence="4 5">
    <name type="scientific">Riccia fluitans</name>
    <dbReference type="NCBI Taxonomy" id="41844"/>
    <lineage>
        <taxon>Eukaryota</taxon>
        <taxon>Viridiplantae</taxon>
        <taxon>Streptophyta</taxon>
        <taxon>Embryophyta</taxon>
        <taxon>Marchantiophyta</taxon>
        <taxon>Marchantiopsida</taxon>
        <taxon>Marchantiidae</taxon>
        <taxon>Marchantiales</taxon>
        <taxon>Ricciaceae</taxon>
        <taxon>Riccia</taxon>
    </lineage>
</organism>
<dbReference type="PANTHER" id="PTHR11474:SF76">
    <property type="entry name" value="SHKT DOMAIN-CONTAINING PROTEIN"/>
    <property type="match status" value="1"/>
</dbReference>
<dbReference type="GO" id="GO:0046872">
    <property type="term" value="F:metal ion binding"/>
    <property type="evidence" value="ECO:0007669"/>
    <property type="project" value="UniProtKB-KW"/>
</dbReference>
<dbReference type="SUPFAM" id="SSF48056">
    <property type="entry name" value="Di-copper centre-containing domain"/>
    <property type="match status" value="1"/>
</dbReference>